<evidence type="ECO:0000256" key="1">
    <source>
        <dbReference type="SAM" id="Phobius"/>
    </source>
</evidence>
<dbReference type="Proteomes" id="UP000799757">
    <property type="component" value="Unassembled WGS sequence"/>
</dbReference>
<feature type="transmembrane region" description="Helical" evidence="1">
    <location>
        <begin position="134"/>
        <end position="154"/>
    </location>
</feature>
<feature type="transmembrane region" description="Helical" evidence="1">
    <location>
        <begin position="191"/>
        <end position="208"/>
    </location>
</feature>
<organism evidence="2 3">
    <name type="scientific">Melanomma pulvis-pyrius CBS 109.77</name>
    <dbReference type="NCBI Taxonomy" id="1314802"/>
    <lineage>
        <taxon>Eukaryota</taxon>
        <taxon>Fungi</taxon>
        <taxon>Dikarya</taxon>
        <taxon>Ascomycota</taxon>
        <taxon>Pezizomycotina</taxon>
        <taxon>Dothideomycetes</taxon>
        <taxon>Pleosporomycetidae</taxon>
        <taxon>Pleosporales</taxon>
        <taxon>Melanommataceae</taxon>
        <taxon>Melanomma</taxon>
    </lineage>
</organism>
<evidence type="ECO:0000313" key="2">
    <source>
        <dbReference type="EMBL" id="KAF2785964.1"/>
    </source>
</evidence>
<feature type="transmembrane region" description="Helical" evidence="1">
    <location>
        <begin position="308"/>
        <end position="330"/>
    </location>
</feature>
<keyword evidence="1" id="KW-1133">Transmembrane helix</keyword>
<dbReference type="OrthoDB" id="5427664at2759"/>
<sequence>MIIVVNYLLAFQPEMDPFRLDQPEALPRADFKPNPIDKLVIKSIREKFGIHRSSLTVCMQLTPTQCVLYMSDLQILTGLSIFISGFVQMPCGISRYHWKILAYLAWFSSLTHFGCLSFLRSYLFNHPAERTWRLFFMIIIAVMLVFALVPTGLAKESYGPSYHSIDYYGDAIICAFQQATSTYRNSMPFDNMVLSITFLAVGLLVRLFKLSQGLSVFITARIRKPCSKRAVRLLARVRTWSKIDESPTGMKRLLVYRPLLAGFLIVRVVVDLYSSMLGEVLWIMFSFVWGLIQLIQTRNSAPGGDNDWSFGQVVPVVLIGAPLLTIYEFFYAGILPGRLLTWINADQDR</sequence>
<dbReference type="PANTHER" id="PTHR37577:SF1">
    <property type="entry name" value="INTEGRAL MEMBRANE PROTEIN"/>
    <property type="match status" value="1"/>
</dbReference>
<protein>
    <submittedName>
        <fullName evidence="2">Uncharacterized protein</fullName>
    </submittedName>
</protein>
<feature type="transmembrane region" description="Helical" evidence="1">
    <location>
        <begin position="100"/>
        <end position="122"/>
    </location>
</feature>
<evidence type="ECO:0000313" key="3">
    <source>
        <dbReference type="Proteomes" id="UP000799757"/>
    </source>
</evidence>
<dbReference type="EMBL" id="MU002591">
    <property type="protein sequence ID" value="KAF2785964.1"/>
    <property type="molecule type" value="Genomic_DNA"/>
</dbReference>
<dbReference type="InterPro" id="IPR053018">
    <property type="entry name" value="Elsinochrome_Biosynth-Asso"/>
</dbReference>
<feature type="transmembrane region" description="Helical" evidence="1">
    <location>
        <begin position="73"/>
        <end position="93"/>
    </location>
</feature>
<feature type="transmembrane region" description="Helical" evidence="1">
    <location>
        <begin position="254"/>
        <end position="273"/>
    </location>
</feature>
<reference evidence="2" key="1">
    <citation type="journal article" date="2020" name="Stud. Mycol.">
        <title>101 Dothideomycetes genomes: a test case for predicting lifestyles and emergence of pathogens.</title>
        <authorList>
            <person name="Haridas S."/>
            <person name="Albert R."/>
            <person name="Binder M."/>
            <person name="Bloem J."/>
            <person name="Labutti K."/>
            <person name="Salamov A."/>
            <person name="Andreopoulos B."/>
            <person name="Baker S."/>
            <person name="Barry K."/>
            <person name="Bills G."/>
            <person name="Bluhm B."/>
            <person name="Cannon C."/>
            <person name="Castanera R."/>
            <person name="Culley D."/>
            <person name="Daum C."/>
            <person name="Ezra D."/>
            <person name="Gonzalez J."/>
            <person name="Henrissat B."/>
            <person name="Kuo A."/>
            <person name="Liang C."/>
            <person name="Lipzen A."/>
            <person name="Lutzoni F."/>
            <person name="Magnuson J."/>
            <person name="Mondo S."/>
            <person name="Nolan M."/>
            <person name="Ohm R."/>
            <person name="Pangilinan J."/>
            <person name="Park H.-J."/>
            <person name="Ramirez L."/>
            <person name="Alfaro M."/>
            <person name="Sun H."/>
            <person name="Tritt A."/>
            <person name="Yoshinaga Y."/>
            <person name="Zwiers L.-H."/>
            <person name="Turgeon B."/>
            <person name="Goodwin S."/>
            <person name="Spatafora J."/>
            <person name="Crous P."/>
            <person name="Grigoriev I."/>
        </authorList>
    </citation>
    <scope>NUCLEOTIDE SEQUENCE</scope>
    <source>
        <strain evidence="2">CBS 109.77</strain>
    </source>
</reference>
<accession>A0A6A6WPX1</accession>
<keyword evidence="3" id="KW-1185">Reference proteome</keyword>
<proteinExistence type="predicted"/>
<name>A0A6A6WPX1_9PLEO</name>
<dbReference type="PANTHER" id="PTHR37577">
    <property type="entry name" value="INTEGRAL MEMBRANE PROTEIN"/>
    <property type="match status" value="1"/>
</dbReference>
<keyword evidence="1" id="KW-0472">Membrane</keyword>
<feature type="transmembrane region" description="Helical" evidence="1">
    <location>
        <begin position="280"/>
        <end position="296"/>
    </location>
</feature>
<keyword evidence="1" id="KW-0812">Transmembrane</keyword>
<gene>
    <name evidence="2" type="ORF">K505DRAFT_354736</name>
</gene>
<dbReference type="AlphaFoldDB" id="A0A6A6WPX1"/>